<comment type="caution">
    <text evidence="4">The sequence shown here is derived from an EMBL/GenBank/DDBJ whole genome shotgun (WGS) entry which is preliminary data.</text>
</comment>
<reference evidence="4 5" key="1">
    <citation type="submission" date="2021-03" db="EMBL/GenBank/DDBJ databases">
        <title>Genomic Encyclopedia of Type Strains, Phase IV (KMG-IV): sequencing the most valuable type-strain genomes for metagenomic binning, comparative biology and taxonomic classification.</title>
        <authorList>
            <person name="Goeker M."/>
        </authorList>
    </citation>
    <scope>NUCLEOTIDE SEQUENCE [LARGE SCALE GENOMIC DNA]</scope>
    <source>
        <strain evidence="4 5">DSM 24004</strain>
    </source>
</reference>
<proteinExistence type="predicted"/>
<keyword evidence="3" id="KW-0472">Membrane</keyword>
<dbReference type="Pfam" id="PF07155">
    <property type="entry name" value="ECF-ribofla_trS"/>
    <property type="match status" value="1"/>
</dbReference>
<feature type="transmembrane region" description="Helical" evidence="3">
    <location>
        <begin position="139"/>
        <end position="160"/>
    </location>
</feature>
<feature type="transmembrane region" description="Helical" evidence="3">
    <location>
        <begin position="36"/>
        <end position="53"/>
    </location>
</feature>
<dbReference type="Gene3D" id="1.10.1760.20">
    <property type="match status" value="1"/>
</dbReference>
<evidence type="ECO:0000256" key="2">
    <source>
        <dbReference type="ARBA" id="ARBA00022989"/>
    </source>
</evidence>
<dbReference type="PANTHER" id="PTHR37815">
    <property type="entry name" value="UPF0397 PROTEIN BC_2624-RELATED"/>
    <property type="match status" value="1"/>
</dbReference>
<dbReference type="InterPro" id="IPR009825">
    <property type="entry name" value="ECF_substrate-spec-like"/>
</dbReference>
<dbReference type="EMBL" id="JAGGKS010000007">
    <property type="protein sequence ID" value="MBP1926548.1"/>
    <property type="molecule type" value="Genomic_DNA"/>
</dbReference>
<sequence>MNDEKIKNMIYTSLLAALICVATFTIKVPSVVTNGYVHLGDGFIFIAVILLGSKNGAWAGSIGASLADLLGGYSHYAIPTFIIKGIMVLIMGYIIKKIPGNSRFKWVAGALVGSVWQIISYYVVGSVMVGSFISTIMDIPGNIIQSIFGIIVAIIFVAAFKKTSIGHKIINE</sequence>
<protein>
    <submittedName>
        <fullName evidence="4">Membrane protein</fullName>
    </submittedName>
</protein>
<feature type="transmembrane region" description="Helical" evidence="3">
    <location>
        <begin position="6"/>
        <end position="24"/>
    </location>
</feature>
<dbReference type="PANTHER" id="PTHR37815:SF3">
    <property type="entry name" value="UPF0397 PROTEIN SPR0429"/>
    <property type="match status" value="1"/>
</dbReference>
<keyword evidence="1 3" id="KW-0812">Transmembrane</keyword>
<name>A0ABS4GFS9_9FIRM</name>
<gene>
    <name evidence="4" type="ORF">J2Z76_002417</name>
</gene>
<keyword evidence="2 3" id="KW-1133">Transmembrane helix</keyword>
<feature type="transmembrane region" description="Helical" evidence="3">
    <location>
        <begin position="73"/>
        <end position="95"/>
    </location>
</feature>
<dbReference type="RefSeq" id="WP_209512284.1">
    <property type="nucleotide sequence ID" value="NZ_JAGGKS010000007.1"/>
</dbReference>
<feature type="transmembrane region" description="Helical" evidence="3">
    <location>
        <begin position="107"/>
        <end position="133"/>
    </location>
</feature>
<organism evidence="4 5">
    <name type="scientific">Sedimentibacter acidaminivorans</name>
    <dbReference type="NCBI Taxonomy" id="913099"/>
    <lineage>
        <taxon>Bacteria</taxon>
        <taxon>Bacillati</taxon>
        <taxon>Bacillota</taxon>
        <taxon>Tissierellia</taxon>
        <taxon>Sedimentibacter</taxon>
    </lineage>
</organism>
<evidence type="ECO:0000256" key="3">
    <source>
        <dbReference type="SAM" id="Phobius"/>
    </source>
</evidence>
<evidence type="ECO:0000256" key="1">
    <source>
        <dbReference type="ARBA" id="ARBA00022692"/>
    </source>
</evidence>
<accession>A0ABS4GFS9</accession>
<dbReference type="Proteomes" id="UP001519342">
    <property type="component" value="Unassembled WGS sequence"/>
</dbReference>
<evidence type="ECO:0000313" key="5">
    <source>
        <dbReference type="Proteomes" id="UP001519342"/>
    </source>
</evidence>
<keyword evidence="5" id="KW-1185">Reference proteome</keyword>
<evidence type="ECO:0000313" key="4">
    <source>
        <dbReference type="EMBL" id="MBP1926548.1"/>
    </source>
</evidence>